<dbReference type="RefSeq" id="WP_205722961.1">
    <property type="nucleotide sequence ID" value="NZ_CP070608.1"/>
</dbReference>
<dbReference type="Gene3D" id="3.40.50.2000">
    <property type="entry name" value="Glycogen Phosphorylase B"/>
    <property type="match status" value="2"/>
</dbReference>
<proteinExistence type="predicted"/>
<gene>
    <name evidence="1" type="ORF">JR347_05050</name>
</gene>
<protein>
    <recommendedName>
        <fullName evidence="3">Glycosyltransferase subfamily 4-like N-terminal domain-containing protein</fullName>
    </recommendedName>
</protein>
<keyword evidence="2" id="KW-1185">Reference proteome</keyword>
<dbReference type="SUPFAM" id="SSF53756">
    <property type="entry name" value="UDP-Glycosyltransferase/glycogen phosphorylase"/>
    <property type="match status" value="1"/>
</dbReference>
<sequence length="421" mass="49830">MRKILIISYFFPPSILTASNRVEGWAKHLAKFGYYPIVITRNWDIQGSQEKQRLQTSGKKIEVNYHDDFEVHYLPYRSSFRDICLNRNWRFLSRVLTFFELILRNFTVQIIPYRNLYFYAKKIIKKNTDITGVLISANPFEQFLFGFKLKKLFPELKWIAEYRDEWTTRKEYDSTRGKNSLVKFLERRSETKWLKEADLVFTTCSYFSNRISQLLNQNVEVIPHGMVDALLATDDREIDKQKFKIVYGGTLYSNQPVESFLRAWQSFARDKEDTELLFLGANVDSSVNIRLQPYVCENVKVTERIKRVESDKMHQEAAILLLLPYDNMKGWPSSKLYHYLTYKRPILLFPNDHDIMEEVLMDTKLGIIPKSEPELVSILELNYESWKKGRFNPIKGENIHKYTQAQQAKILSEYLNQLNAN</sequence>
<dbReference type="EMBL" id="CP070608">
    <property type="protein sequence ID" value="QSE98447.1"/>
    <property type="molecule type" value="Genomic_DNA"/>
</dbReference>
<dbReference type="AlphaFoldDB" id="A0A974WJS5"/>
<evidence type="ECO:0008006" key="3">
    <source>
        <dbReference type="Google" id="ProtNLM"/>
    </source>
</evidence>
<reference evidence="1" key="1">
    <citation type="submission" date="2021-02" db="EMBL/GenBank/DDBJ databases">
        <title>Fulvivirga sp. S481 isolated from sea water.</title>
        <authorList>
            <person name="Bae S.S."/>
            <person name="Baek K."/>
        </authorList>
    </citation>
    <scope>NUCLEOTIDE SEQUENCE</scope>
    <source>
        <strain evidence="1">S481</strain>
    </source>
</reference>
<name>A0A974WJS5_9BACT</name>
<organism evidence="1 2">
    <name type="scientific">Fulvivirga lutea</name>
    <dbReference type="NCBI Taxonomy" id="2810512"/>
    <lineage>
        <taxon>Bacteria</taxon>
        <taxon>Pseudomonadati</taxon>
        <taxon>Bacteroidota</taxon>
        <taxon>Cytophagia</taxon>
        <taxon>Cytophagales</taxon>
        <taxon>Fulvivirgaceae</taxon>
        <taxon>Fulvivirga</taxon>
    </lineage>
</organism>
<dbReference type="Proteomes" id="UP000662783">
    <property type="component" value="Chromosome"/>
</dbReference>
<accession>A0A974WJS5</accession>
<evidence type="ECO:0000313" key="2">
    <source>
        <dbReference type="Proteomes" id="UP000662783"/>
    </source>
</evidence>
<dbReference type="KEGG" id="fuv:JR347_05050"/>
<evidence type="ECO:0000313" key="1">
    <source>
        <dbReference type="EMBL" id="QSE98447.1"/>
    </source>
</evidence>